<feature type="transmembrane region" description="Helical" evidence="1">
    <location>
        <begin position="42"/>
        <end position="62"/>
    </location>
</feature>
<gene>
    <name evidence="2" type="ORF">J5V16_11600</name>
</gene>
<dbReference type="RefSeq" id="WP_208496391.1">
    <property type="nucleotide sequence ID" value="NZ_JAGFNP010000005.1"/>
</dbReference>
<evidence type="ECO:0008006" key="4">
    <source>
        <dbReference type="Google" id="ProtNLM"/>
    </source>
</evidence>
<feature type="transmembrane region" description="Helical" evidence="1">
    <location>
        <begin position="74"/>
        <end position="92"/>
    </location>
</feature>
<keyword evidence="1" id="KW-1133">Transmembrane helix</keyword>
<evidence type="ECO:0000256" key="1">
    <source>
        <dbReference type="SAM" id="Phobius"/>
    </source>
</evidence>
<reference evidence="2 3" key="1">
    <citation type="submission" date="2021-03" db="EMBL/GenBank/DDBJ databases">
        <title>Glycomyces sp. nov., a novel actinomycete isolated from soil.</title>
        <authorList>
            <person name="Yang X."/>
            <person name="Xu X."/>
        </authorList>
    </citation>
    <scope>NUCLEOTIDE SEQUENCE [LARGE SCALE GENOMIC DNA]</scope>
    <source>
        <strain evidence="2 3">NEAU-S30</strain>
    </source>
</reference>
<keyword evidence="3" id="KW-1185">Reference proteome</keyword>
<evidence type="ECO:0000313" key="2">
    <source>
        <dbReference type="EMBL" id="MBO3733471.1"/>
    </source>
</evidence>
<dbReference type="Proteomes" id="UP000681341">
    <property type="component" value="Unassembled WGS sequence"/>
</dbReference>
<protein>
    <recommendedName>
        <fullName evidence="4">DUF4149 domain-containing protein</fullName>
    </recommendedName>
</protein>
<name>A0ABS3U5D6_9ACTN</name>
<proteinExistence type="predicted"/>
<sequence length="149" mass="15539">MEQPETVKHATLLWATAIIAGIVETVLAVSEIARESGIDAGVWMNIGVRSVVYIGAFVLVGFFARGRRWARIGLALLLSVVGLAAMVVPSAMQLADGESLIAAVGGDGDAAIAFFVVRLLHIAAVLLATGLMFSASANAHFRKPQPVTA</sequence>
<dbReference type="EMBL" id="JAGFNP010000005">
    <property type="protein sequence ID" value="MBO3733471.1"/>
    <property type="molecule type" value="Genomic_DNA"/>
</dbReference>
<comment type="caution">
    <text evidence="2">The sequence shown here is derived from an EMBL/GenBank/DDBJ whole genome shotgun (WGS) entry which is preliminary data.</text>
</comment>
<keyword evidence="1" id="KW-0472">Membrane</keyword>
<evidence type="ECO:0000313" key="3">
    <source>
        <dbReference type="Proteomes" id="UP000681341"/>
    </source>
</evidence>
<accession>A0ABS3U5D6</accession>
<keyword evidence="1" id="KW-0812">Transmembrane</keyword>
<feature type="transmembrane region" description="Helical" evidence="1">
    <location>
        <begin position="112"/>
        <end position="133"/>
    </location>
</feature>
<feature type="transmembrane region" description="Helical" evidence="1">
    <location>
        <begin position="12"/>
        <end position="30"/>
    </location>
</feature>
<organism evidence="2 3">
    <name type="scientific">Glycomyces niveus</name>
    <dbReference type="NCBI Taxonomy" id="2820287"/>
    <lineage>
        <taxon>Bacteria</taxon>
        <taxon>Bacillati</taxon>
        <taxon>Actinomycetota</taxon>
        <taxon>Actinomycetes</taxon>
        <taxon>Glycomycetales</taxon>
        <taxon>Glycomycetaceae</taxon>
        <taxon>Glycomyces</taxon>
    </lineage>
</organism>